<proteinExistence type="predicted"/>
<name>A0A3M6F218_9PSED</name>
<gene>
    <name evidence="1" type="ORF">ALP05_01401</name>
</gene>
<accession>A0A3M6F218</accession>
<dbReference type="Proteomes" id="UP000269872">
    <property type="component" value="Unassembled WGS sequence"/>
</dbReference>
<dbReference type="EMBL" id="RBUY01000109">
    <property type="protein sequence ID" value="RMV74550.1"/>
    <property type="molecule type" value="Genomic_DNA"/>
</dbReference>
<comment type="caution">
    <text evidence="1">The sequence shown here is derived from an EMBL/GenBank/DDBJ whole genome shotgun (WGS) entry which is preliminary data.</text>
</comment>
<evidence type="ECO:0000313" key="2">
    <source>
        <dbReference type="Proteomes" id="UP000269872"/>
    </source>
</evidence>
<protein>
    <submittedName>
        <fullName evidence="1">Uncharacterized protein</fullName>
    </submittedName>
</protein>
<organism evidence="1 2">
    <name type="scientific">Pseudomonas caricapapayae</name>
    <dbReference type="NCBI Taxonomy" id="46678"/>
    <lineage>
        <taxon>Bacteria</taxon>
        <taxon>Pseudomonadati</taxon>
        <taxon>Pseudomonadota</taxon>
        <taxon>Gammaproteobacteria</taxon>
        <taxon>Pseudomonadales</taxon>
        <taxon>Pseudomonadaceae</taxon>
        <taxon>Pseudomonas</taxon>
    </lineage>
</organism>
<reference evidence="1 2" key="1">
    <citation type="submission" date="2018-08" db="EMBL/GenBank/DDBJ databases">
        <title>Recombination of ecologically and evolutionarily significant loci maintains genetic cohesion in the Pseudomonas syringae species complex.</title>
        <authorList>
            <person name="Dillon M."/>
            <person name="Thakur S."/>
            <person name="Almeida R.N.D."/>
            <person name="Weir B.S."/>
            <person name="Guttman D.S."/>
        </authorList>
    </citation>
    <scope>NUCLEOTIDE SEQUENCE [LARGE SCALE GENOMIC DNA]</scope>
    <source>
        <strain evidence="1 2">ICMP 7496</strain>
    </source>
</reference>
<sequence>MKDSYKLIASLNKDQLRPFLDEKKIVMSYVYSQAVAYCVEHSEMHGDYSQLGALVNVFEGRDFKLFVSAWLCERLGLKSKMAPHGAVFSRNGNPPNSDMSFKMSVEAFAGSKFKIQVPVKPAGAKEKKTPKRVDMLDSWARLPGSFEHGKR</sequence>
<evidence type="ECO:0000313" key="1">
    <source>
        <dbReference type="EMBL" id="RMV74550.1"/>
    </source>
</evidence>
<dbReference type="AlphaFoldDB" id="A0A3M6F218"/>
<dbReference type="RefSeq" id="WP_122340415.1">
    <property type="nucleotide sequence ID" value="NZ_RBUY01000109.1"/>
</dbReference>